<dbReference type="SMART" id="SM00028">
    <property type="entry name" value="TPR"/>
    <property type="match status" value="4"/>
</dbReference>
<dbReference type="GO" id="GO:0004016">
    <property type="term" value="F:adenylate cyclase activity"/>
    <property type="evidence" value="ECO:0007669"/>
    <property type="project" value="UniProtKB-ARBA"/>
</dbReference>
<dbReference type="InterPro" id="IPR019734">
    <property type="entry name" value="TPR_rpt"/>
</dbReference>
<dbReference type="GO" id="GO:0006171">
    <property type="term" value="P:cAMP biosynthetic process"/>
    <property type="evidence" value="ECO:0007669"/>
    <property type="project" value="TreeGrafter"/>
</dbReference>
<reference evidence="3 4" key="1">
    <citation type="submission" date="2020-01" db="EMBL/GenBank/DDBJ databases">
        <title>Sulfitobacter sediminilitoris sp. nov., isolated from a tidal flat.</title>
        <authorList>
            <person name="Park S."/>
            <person name="Yoon J.-H."/>
        </authorList>
    </citation>
    <scope>NUCLEOTIDE SEQUENCE [LARGE SCALE GENOMIC DNA]</scope>
    <source>
        <strain evidence="3 4">JBTF-M27</strain>
    </source>
</reference>
<dbReference type="Gene3D" id="3.40.50.10070">
    <property type="entry name" value="TolB, N-terminal domain"/>
    <property type="match status" value="1"/>
</dbReference>
<dbReference type="SUPFAM" id="SSF48452">
    <property type="entry name" value="TPR-like"/>
    <property type="match status" value="1"/>
</dbReference>
<dbReference type="RefSeq" id="WP_164356644.1">
    <property type="nucleotide sequence ID" value="NZ_JBHSVZ010000001.1"/>
</dbReference>
<comment type="caution">
    <text evidence="3">The sequence shown here is derived from an EMBL/GenBank/DDBJ whole genome shotgun (WGS) entry which is preliminary data.</text>
</comment>
<dbReference type="Gene3D" id="3.30.70.1230">
    <property type="entry name" value="Nucleotide cyclase"/>
    <property type="match status" value="1"/>
</dbReference>
<feature type="domain" description="Guanylate cyclase" evidence="2">
    <location>
        <begin position="12"/>
        <end position="127"/>
    </location>
</feature>
<evidence type="ECO:0000256" key="1">
    <source>
        <dbReference type="PROSITE-ProRule" id="PRU00339"/>
    </source>
</evidence>
<dbReference type="Proteomes" id="UP000468591">
    <property type="component" value="Unassembled WGS sequence"/>
</dbReference>
<name>A0A6P0CL72_9RHOB</name>
<gene>
    <name evidence="3" type="ORF">GV827_22995</name>
</gene>
<accession>A0A6P0CL72</accession>
<dbReference type="PROSITE" id="PS50005">
    <property type="entry name" value="TPR"/>
    <property type="match status" value="3"/>
</dbReference>
<evidence type="ECO:0000313" key="4">
    <source>
        <dbReference type="Proteomes" id="UP000468591"/>
    </source>
</evidence>
<dbReference type="InterPro" id="IPR029787">
    <property type="entry name" value="Nucleotide_cyclase"/>
</dbReference>
<dbReference type="CDD" id="cd07302">
    <property type="entry name" value="CHD"/>
    <property type="match status" value="1"/>
</dbReference>
<proteinExistence type="predicted"/>
<dbReference type="AlphaFoldDB" id="A0A6P0CL72"/>
<keyword evidence="4" id="KW-1185">Reference proteome</keyword>
<sequence length="589" mass="64995">MSPTTVQRRLAAIMSTDISGFSRMMNADETGTLAAVNQIRKKIFGPTVAAHKGRLVKLMGDGALVEFGSVVDAVACAVEIQTAMSTRKEDPQGKPLLQLRIGVNLGDIIVEGKDIFGDGVNLAARLQEIASPGGISLSASTHEHIAKRIEASFADDGEHQLKNIPTPVRVFRWSPELDSNTQKSPSSVQLQRPEKPSIAVLPFDNMSGDADQDYFADGVVEAITATLSRIRSFFVIARNSSFAYKGRHMNVRDIGRELGVKYVLEGSVQRAGQRVRITVQLIETDGGAHLWADKYDGSLDDIFDLQDKITEKVAGALQPSIQLAEIERTRRKPPHDLGAYDYTMRAMPDAWMLEEQAAARALELLDKALEIDPDYPMALALAAWCWAQRSVYNWVADISKAKAEALSRAERAAQMSSDDPLILSVLGTVHTFARNYGAARVLLERAIQLDPNSAWALSRLGWLETYADRPEMAMKHFERAMRLSPLDPMNFNNLVGMGSAHQVAGDDKQAADLFIRALQERPNAHWVHRNLCAALLGAGREEEARKSAEKLMRAHPDMTVKRFKEAMVFSPDVLERVGKQMAVLGIPEF</sequence>
<dbReference type="InterPro" id="IPR011990">
    <property type="entry name" value="TPR-like_helical_dom_sf"/>
</dbReference>
<evidence type="ECO:0000259" key="2">
    <source>
        <dbReference type="PROSITE" id="PS50125"/>
    </source>
</evidence>
<dbReference type="PANTHER" id="PTHR43081:SF19">
    <property type="entry name" value="PH-SENSITIVE ADENYLATE CYCLASE RV1264"/>
    <property type="match status" value="1"/>
</dbReference>
<dbReference type="Pfam" id="PF00211">
    <property type="entry name" value="Guanylate_cyc"/>
    <property type="match status" value="1"/>
</dbReference>
<dbReference type="InterPro" id="IPR050697">
    <property type="entry name" value="Adenylyl/Guanylyl_Cyclase_3/4"/>
</dbReference>
<organism evidence="3 4">
    <name type="scientific">Sulfitobacter sediminilitoris</name>
    <dbReference type="NCBI Taxonomy" id="2698830"/>
    <lineage>
        <taxon>Bacteria</taxon>
        <taxon>Pseudomonadati</taxon>
        <taxon>Pseudomonadota</taxon>
        <taxon>Alphaproteobacteria</taxon>
        <taxon>Rhodobacterales</taxon>
        <taxon>Roseobacteraceae</taxon>
        <taxon>Sulfitobacter</taxon>
    </lineage>
</organism>
<dbReference type="GO" id="GO:0035556">
    <property type="term" value="P:intracellular signal transduction"/>
    <property type="evidence" value="ECO:0007669"/>
    <property type="project" value="InterPro"/>
</dbReference>
<dbReference type="SUPFAM" id="SSF55073">
    <property type="entry name" value="Nucleotide cyclase"/>
    <property type="match status" value="1"/>
</dbReference>
<protein>
    <recommendedName>
        <fullName evidence="2">Guanylate cyclase domain-containing protein</fullName>
    </recommendedName>
</protein>
<feature type="repeat" description="TPR" evidence="1">
    <location>
        <begin position="454"/>
        <end position="487"/>
    </location>
</feature>
<dbReference type="Pfam" id="PF14559">
    <property type="entry name" value="TPR_19"/>
    <property type="match status" value="1"/>
</dbReference>
<feature type="repeat" description="TPR" evidence="1">
    <location>
        <begin position="420"/>
        <end position="453"/>
    </location>
</feature>
<keyword evidence="1" id="KW-0802">TPR repeat</keyword>
<dbReference type="Gene3D" id="1.25.40.10">
    <property type="entry name" value="Tetratricopeptide repeat domain"/>
    <property type="match status" value="1"/>
</dbReference>
<feature type="repeat" description="TPR" evidence="1">
    <location>
        <begin position="491"/>
        <end position="524"/>
    </location>
</feature>
<dbReference type="EMBL" id="JAABNT010000059">
    <property type="protein sequence ID" value="NEK25234.1"/>
    <property type="molecule type" value="Genomic_DNA"/>
</dbReference>
<dbReference type="PANTHER" id="PTHR43081">
    <property type="entry name" value="ADENYLATE CYCLASE, TERMINAL-DIFFERENTIATION SPECIFIC-RELATED"/>
    <property type="match status" value="1"/>
</dbReference>
<dbReference type="InterPro" id="IPR001054">
    <property type="entry name" value="A/G_cyclase"/>
</dbReference>
<evidence type="ECO:0000313" key="3">
    <source>
        <dbReference type="EMBL" id="NEK25234.1"/>
    </source>
</evidence>
<dbReference type="PROSITE" id="PS50125">
    <property type="entry name" value="GUANYLATE_CYCLASE_2"/>
    <property type="match status" value="1"/>
</dbReference>